<protein>
    <submittedName>
        <fullName evidence="1">Uncharacterized protein</fullName>
    </submittedName>
</protein>
<proteinExistence type="predicted"/>
<keyword evidence="2" id="KW-1185">Reference proteome</keyword>
<evidence type="ECO:0000313" key="2">
    <source>
        <dbReference type="Proteomes" id="UP001238540"/>
    </source>
</evidence>
<reference evidence="2" key="1">
    <citation type="journal article" date="2019" name="Int. J. Syst. Evol. Microbiol.">
        <title>The Global Catalogue of Microorganisms (GCM) 10K type strain sequencing project: providing services to taxonomists for standard genome sequencing and annotation.</title>
        <authorList>
            <consortium name="The Broad Institute Genomics Platform"/>
            <consortium name="The Broad Institute Genome Sequencing Center for Infectious Disease"/>
            <person name="Wu L."/>
            <person name="Ma J."/>
        </authorList>
    </citation>
    <scope>NUCLEOTIDE SEQUENCE [LARGE SCALE GENOMIC DNA]</scope>
    <source>
        <strain evidence="2">CECT 7398</strain>
    </source>
</reference>
<organism evidence="1 2">
    <name type="scientific">Vibrio ostreicida</name>
    <dbReference type="NCBI Taxonomy" id="526588"/>
    <lineage>
        <taxon>Bacteria</taxon>
        <taxon>Pseudomonadati</taxon>
        <taxon>Pseudomonadota</taxon>
        <taxon>Gammaproteobacteria</taxon>
        <taxon>Vibrionales</taxon>
        <taxon>Vibrionaceae</taxon>
        <taxon>Vibrio</taxon>
    </lineage>
</organism>
<name>A0ABT8C000_9VIBR</name>
<accession>A0ABT8C000</accession>
<evidence type="ECO:0000313" key="1">
    <source>
        <dbReference type="EMBL" id="MDN3612737.1"/>
    </source>
</evidence>
<dbReference type="EMBL" id="JAUFQC010000032">
    <property type="protein sequence ID" value="MDN3612737.1"/>
    <property type="molecule type" value="Genomic_DNA"/>
</dbReference>
<comment type="caution">
    <text evidence="1">The sequence shown here is derived from an EMBL/GenBank/DDBJ whole genome shotgun (WGS) entry which is preliminary data.</text>
</comment>
<sequence>MDCFFFWYDREIKGLENAMFDTNRNGTKSSNFLSEHISQDLLGLGATSTYLT</sequence>
<dbReference type="Proteomes" id="UP001238540">
    <property type="component" value="Unassembled WGS sequence"/>
</dbReference>
<dbReference type="RefSeq" id="WP_290313483.1">
    <property type="nucleotide sequence ID" value="NZ_JAUFQC010000032.1"/>
</dbReference>
<gene>
    <name evidence="1" type="ORF">QWZ16_24540</name>
</gene>